<sequence>MTLSDITNSQFSQLAVSVNQSLCDTITTTVPLMDAGTLTSLLFDWDVPLDLMDVLLDSIDPCMFPAFNNFSSLDEDYPAINTIPTSDDFTWCFRALGDKSLDAIPQSSQLAQDGTIPDVSKDEDEDEHCTGVTVAIDTSHWQHASLNTEGMSTMWAQRHLDHPVLPVQTRRGNVSKETCRLQGMQAEERWRDLVHATNDAKHEIEEKDKLLPGQTPKTLAEIQTLVKEDMEMANWSKETQEQMMQRVHEIHAIKAQGACVSNHAASVDYWKTVNCIEQELSNLAPRTGAMSIALFTQAS</sequence>
<dbReference type="OrthoDB" id="2896961at2759"/>
<evidence type="ECO:0000313" key="1">
    <source>
        <dbReference type="EMBL" id="PBK96123.1"/>
    </source>
</evidence>
<gene>
    <name evidence="1" type="ORF">ARMGADRAFT_1077637</name>
</gene>
<dbReference type="EMBL" id="KZ293651">
    <property type="protein sequence ID" value="PBK96123.1"/>
    <property type="molecule type" value="Genomic_DNA"/>
</dbReference>
<organism evidence="1 2">
    <name type="scientific">Armillaria gallica</name>
    <name type="common">Bulbous honey fungus</name>
    <name type="synonym">Armillaria bulbosa</name>
    <dbReference type="NCBI Taxonomy" id="47427"/>
    <lineage>
        <taxon>Eukaryota</taxon>
        <taxon>Fungi</taxon>
        <taxon>Dikarya</taxon>
        <taxon>Basidiomycota</taxon>
        <taxon>Agaricomycotina</taxon>
        <taxon>Agaricomycetes</taxon>
        <taxon>Agaricomycetidae</taxon>
        <taxon>Agaricales</taxon>
        <taxon>Marasmiineae</taxon>
        <taxon>Physalacriaceae</taxon>
        <taxon>Armillaria</taxon>
    </lineage>
</organism>
<dbReference type="STRING" id="47427.A0A2H3E6D5"/>
<dbReference type="AlphaFoldDB" id="A0A2H3E6D5"/>
<evidence type="ECO:0000313" key="2">
    <source>
        <dbReference type="Proteomes" id="UP000217790"/>
    </source>
</evidence>
<keyword evidence="2" id="KW-1185">Reference proteome</keyword>
<protein>
    <submittedName>
        <fullName evidence="1">Uncharacterized protein</fullName>
    </submittedName>
</protein>
<proteinExistence type="predicted"/>
<dbReference type="InParanoid" id="A0A2H3E6D5"/>
<name>A0A2H3E6D5_ARMGA</name>
<reference evidence="2" key="1">
    <citation type="journal article" date="2017" name="Nat. Ecol. Evol.">
        <title>Genome expansion and lineage-specific genetic innovations in the forest pathogenic fungi Armillaria.</title>
        <authorList>
            <person name="Sipos G."/>
            <person name="Prasanna A.N."/>
            <person name="Walter M.C."/>
            <person name="O'Connor E."/>
            <person name="Balint B."/>
            <person name="Krizsan K."/>
            <person name="Kiss B."/>
            <person name="Hess J."/>
            <person name="Varga T."/>
            <person name="Slot J."/>
            <person name="Riley R."/>
            <person name="Boka B."/>
            <person name="Rigling D."/>
            <person name="Barry K."/>
            <person name="Lee J."/>
            <person name="Mihaltcheva S."/>
            <person name="LaButti K."/>
            <person name="Lipzen A."/>
            <person name="Waldron R."/>
            <person name="Moloney N.M."/>
            <person name="Sperisen C."/>
            <person name="Kredics L."/>
            <person name="Vagvoelgyi C."/>
            <person name="Patrignani A."/>
            <person name="Fitzpatrick D."/>
            <person name="Nagy I."/>
            <person name="Doyle S."/>
            <person name="Anderson J.B."/>
            <person name="Grigoriev I.V."/>
            <person name="Gueldener U."/>
            <person name="Muensterkoetter M."/>
            <person name="Nagy L.G."/>
        </authorList>
    </citation>
    <scope>NUCLEOTIDE SEQUENCE [LARGE SCALE GENOMIC DNA]</scope>
    <source>
        <strain evidence="2">Ar21-2</strain>
    </source>
</reference>
<accession>A0A2H3E6D5</accession>
<dbReference type="Proteomes" id="UP000217790">
    <property type="component" value="Unassembled WGS sequence"/>
</dbReference>